<dbReference type="SFLD" id="SFLDG01386">
    <property type="entry name" value="main_SPASM_domain-containing"/>
    <property type="match status" value="1"/>
</dbReference>
<evidence type="ECO:0000313" key="8">
    <source>
        <dbReference type="Proteomes" id="UP000630936"/>
    </source>
</evidence>
<accession>A0A918PTT0</accession>
<dbReference type="GO" id="GO:0046872">
    <property type="term" value="F:metal ion binding"/>
    <property type="evidence" value="ECO:0007669"/>
    <property type="project" value="UniProtKB-KW"/>
</dbReference>
<evidence type="ECO:0000313" key="7">
    <source>
        <dbReference type="EMBL" id="GGZ22970.1"/>
    </source>
</evidence>
<keyword evidence="4" id="KW-0411">Iron-sulfur</keyword>
<evidence type="ECO:0000256" key="4">
    <source>
        <dbReference type="ARBA" id="ARBA00023014"/>
    </source>
</evidence>
<dbReference type="SFLD" id="SFLDG01216">
    <property type="entry name" value="thioether_bond_formation_requi"/>
    <property type="match status" value="1"/>
</dbReference>
<dbReference type="AlphaFoldDB" id="A0A918PTT0"/>
<evidence type="ECO:0000256" key="1">
    <source>
        <dbReference type="ARBA" id="ARBA00022691"/>
    </source>
</evidence>
<dbReference type="RefSeq" id="WP_190122136.1">
    <property type="nucleotide sequence ID" value="NZ_BMWG01000003.1"/>
</dbReference>
<dbReference type="PANTHER" id="PTHR11228">
    <property type="entry name" value="RADICAL SAM DOMAIN PROTEIN"/>
    <property type="match status" value="1"/>
</dbReference>
<feature type="domain" description="Radical SAM core" evidence="6">
    <location>
        <begin position="21"/>
        <end position="161"/>
    </location>
</feature>
<dbReference type="GO" id="GO:0003824">
    <property type="term" value="F:catalytic activity"/>
    <property type="evidence" value="ECO:0007669"/>
    <property type="project" value="InterPro"/>
</dbReference>
<keyword evidence="3" id="KW-0408">Iron</keyword>
<dbReference type="EMBL" id="BMWG01000003">
    <property type="protein sequence ID" value="GGZ22970.1"/>
    <property type="molecule type" value="Genomic_DNA"/>
</dbReference>
<dbReference type="InterPro" id="IPR013785">
    <property type="entry name" value="Aldolase_TIM"/>
</dbReference>
<keyword evidence="2" id="KW-0479">Metal-binding</keyword>
<keyword evidence="1" id="KW-0949">S-adenosyl-L-methionine</keyword>
<dbReference type="SUPFAM" id="SSF102114">
    <property type="entry name" value="Radical SAM enzymes"/>
    <property type="match status" value="1"/>
</dbReference>
<comment type="caution">
    <text evidence="7">The sequence shown here is derived from an EMBL/GenBank/DDBJ whole genome shotgun (WGS) entry which is preliminary data.</text>
</comment>
<reference evidence="7" key="2">
    <citation type="submission" date="2020-09" db="EMBL/GenBank/DDBJ databases">
        <authorList>
            <person name="Sun Q."/>
            <person name="Ohkuma M."/>
        </authorList>
    </citation>
    <scope>NUCLEOTIDE SEQUENCE</scope>
    <source>
        <strain evidence="7">JCM 4988</strain>
    </source>
</reference>
<keyword evidence="8" id="KW-1185">Reference proteome</keyword>
<evidence type="ECO:0000256" key="5">
    <source>
        <dbReference type="SAM" id="MobiDB-lite"/>
    </source>
</evidence>
<dbReference type="InterPro" id="IPR058240">
    <property type="entry name" value="rSAM_sf"/>
</dbReference>
<dbReference type="InterPro" id="IPR050377">
    <property type="entry name" value="Radical_SAM_PqqE_MftC-like"/>
</dbReference>
<dbReference type="PANTHER" id="PTHR11228:SF34">
    <property type="entry name" value="TUNGSTEN-CONTAINING ALDEHYDE FERREDOXIN OXIDOREDUCTASE COFACTOR MODIFYING PROTEIN"/>
    <property type="match status" value="1"/>
</dbReference>
<dbReference type="Proteomes" id="UP000630936">
    <property type="component" value="Unassembled WGS sequence"/>
</dbReference>
<organism evidence="7 8">
    <name type="scientific">Streptomyces inusitatus</name>
    <dbReference type="NCBI Taxonomy" id="68221"/>
    <lineage>
        <taxon>Bacteria</taxon>
        <taxon>Bacillati</taxon>
        <taxon>Actinomycetota</taxon>
        <taxon>Actinomycetes</taxon>
        <taxon>Kitasatosporales</taxon>
        <taxon>Streptomycetaceae</taxon>
        <taxon>Streptomyces</taxon>
    </lineage>
</organism>
<dbReference type="Pfam" id="PF04055">
    <property type="entry name" value="Radical_SAM"/>
    <property type="match status" value="1"/>
</dbReference>
<dbReference type="SFLD" id="SFLDS00029">
    <property type="entry name" value="Radical_SAM"/>
    <property type="match status" value="1"/>
</dbReference>
<name>A0A918PTT0_9ACTN</name>
<dbReference type="Gene3D" id="3.20.20.70">
    <property type="entry name" value="Aldolase class I"/>
    <property type="match status" value="1"/>
</dbReference>
<protein>
    <recommendedName>
        <fullName evidence="6">Radical SAM core domain-containing protein</fullName>
    </recommendedName>
</protein>
<proteinExistence type="predicted"/>
<dbReference type="GO" id="GO:0051536">
    <property type="term" value="F:iron-sulfur cluster binding"/>
    <property type="evidence" value="ECO:0007669"/>
    <property type="project" value="UniProtKB-KW"/>
</dbReference>
<evidence type="ECO:0000256" key="3">
    <source>
        <dbReference type="ARBA" id="ARBA00023004"/>
    </source>
</evidence>
<dbReference type="SFLD" id="SFLDG01067">
    <property type="entry name" value="SPASM/twitch_domain_containing"/>
    <property type="match status" value="1"/>
</dbReference>
<evidence type="ECO:0000259" key="6">
    <source>
        <dbReference type="Pfam" id="PF04055"/>
    </source>
</evidence>
<evidence type="ECO:0000256" key="2">
    <source>
        <dbReference type="ARBA" id="ARBA00022723"/>
    </source>
</evidence>
<dbReference type="SFLD" id="SFLDF00365">
    <property type="entry name" value="thuricin_CD_(TrnCD-like)"/>
    <property type="match status" value="1"/>
</dbReference>
<dbReference type="CDD" id="cd01335">
    <property type="entry name" value="Radical_SAM"/>
    <property type="match status" value="1"/>
</dbReference>
<reference evidence="7" key="1">
    <citation type="journal article" date="2014" name="Int. J. Syst. Evol. Microbiol.">
        <title>Complete genome sequence of Corynebacterium casei LMG S-19264T (=DSM 44701T), isolated from a smear-ripened cheese.</title>
        <authorList>
            <consortium name="US DOE Joint Genome Institute (JGI-PGF)"/>
            <person name="Walter F."/>
            <person name="Albersmeier A."/>
            <person name="Kalinowski J."/>
            <person name="Ruckert C."/>
        </authorList>
    </citation>
    <scope>NUCLEOTIDE SEQUENCE</scope>
    <source>
        <strain evidence="7">JCM 4988</strain>
    </source>
</reference>
<gene>
    <name evidence="7" type="ORF">GCM10010387_15040</name>
</gene>
<feature type="region of interest" description="Disordered" evidence="5">
    <location>
        <begin position="263"/>
        <end position="294"/>
    </location>
</feature>
<sequence length="294" mass="31817">MTSVAEPPVTPFAGITTLELEITGKCQLSCSHCLSMSSPQATHGTMTPADWRQVIADAADLGIPRIQLIGGEPTVHPQWRGFAELALSLGLGVQIYSNLFNVAWSWWETFERDGVTLATSYYSDTPAEHDKITGRPGSYRRTRANIEEALRRGIPLYVGIVDVLDGQRVAEARAELSAMGVRQINTDRVRAVGRARLPGTKPTLDEMCGRCTRGRGAVLPDGSLTGCVLSRDFPAGNVRTTRLRDLFGGEEWADLSARIPAPRAACPPDDSGDCDPANTEACMPSFPDDDDEVS</sequence>
<dbReference type="InterPro" id="IPR007197">
    <property type="entry name" value="rSAM"/>
</dbReference>